<dbReference type="AlphaFoldDB" id="X0V3J7"/>
<evidence type="ECO:0000313" key="3">
    <source>
        <dbReference type="EMBL" id="GAG12685.1"/>
    </source>
</evidence>
<dbReference type="Pfam" id="PF00106">
    <property type="entry name" value="adh_short"/>
    <property type="match status" value="1"/>
</dbReference>
<evidence type="ECO:0000256" key="2">
    <source>
        <dbReference type="ARBA" id="ARBA00023002"/>
    </source>
</evidence>
<dbReference type="GO" id="GO:0016491">
    <property type="term" value="F:oxidoreductase activity"/>
    <property type="evidence" value="ECO:0007669"/>
    <property type="project" value="UniProtKB-KW"/>
</dbReference>
<dbReference type="PANTHER" id="PTHR43669:SF3">
    <property type="entry name" value="ALCOHOL DEHYDROGENASE, PUTATIVE (AFU_ORTHOLOGUE AFUA_3G03445)-RELATED"/>
    <property type="match status" value="1"/>
</dbReference>
<proteinExistence type="inferred from homology"/>
<reference evidence="3" key="1">
    <citation type="journal article" date="2014" name="Front. Microbiol.">
        <title>High frequency of phylogenetically diverse reductive dehalogenase-homologous genes in deep subseafloor sedimentary metagenomes.</title>
        <authorList>
            <person name="Kawai M."/>
            <person name="Futagami T."/>
            <person name="Toyoda A."/>
            <person name="Takaki Y."/>
            <person name="Nishi S."/>
            <person name="Hori S."/>
            <person name="Arai W."/>
            <person name="Tsubouchi T."/>
            <person name="Morono Y."/>
            <person name="Uchiyama I."/>
            <person name="Ito T."/>
            <person name="Fujiyama A."/>
            <person name="Inagaki F."/>
            <person name="Takami H."/>
        </authorList>
    </citation>
    <scope>NUCLEOTIDE SEQUENCE</scope>
    <source>
        <strain evidence="3">Expedition CK06-06</strain>
    </source>
</reference>
<sequence>MNVKNETSENQRFGGRVVLVTGGGSGIGRAVSVRLAAEGADVTVADINEQTSQETCRQVEAAGSRAQFVLADVTRAADCERMVAETVRAFGRLDVLFT</sequence>
<evidence type="ECO:0000256" key="1">
    <source>
        <dbReference type="ARBA" id="ARBA00006484"/>
    </source>
</evidence>
<dbReference type="Gene3D" id="3.40.50.720">
    <property type="entry name" value="NAD(P)-binding Rossmann-like Domain"/>
    <property type="match status" value="1"/>
</dbReference>
<dbReference type="PANTHER" id="PTHR43669">
    <property type="entry name" value="5-KETO-D-GLUCONATE 5-REDUCTASE"/>
    <property type="match status" value="1"/>
</dbReference>
<dbReference type="InterPro" id="IPR002347">
    <property type="entry name" value="SDR_fam"/>
</dbReference>
<protein>
    <recommendedName>
        <fullName evidence="4">SDR family NAD(P)-dependent oxidoreductase</fullName>
    </recommendedName>
</protein>
<comment type="similarity">
    <text evidence="1">Belongs to the short-chain dehydrogenases/reductases (SDR) family.</text>
</comment>
<dbReference type="InterPro" id="IPR036291">
    <property type="entry name" value="NAD(P)-bd_dom_sf"/>
</dbReference>
<keyword evidence="2" id="KW-0560">Oxidoreductase</keyword>
<feature type="non-terminal residue" evidence="3">
    <location>
        <position position="98"/>
    </location>
</feature>
<organism evidence="3">
    <name type="scientific">marine sediment metagenome</name>
    <dbReference type="NCBI Taxonomy" id="412755"/>
    <lineage>
        <taxon>unclassified sequences</taxon>
        <taxon>metagenomes</taxon>
        <taxon>ecological metagenomes</taxon>
    </lineage>
</organism>
<dbReference type="PRINTS" id="PR00081">
    <property type="entry name" value="GDHRDH"/>
</dbReference>
<comment type="caution">
    <text evidence="3">The sequence shown here is derived from an EMBL/GenBank/DDBJ whole genome shotgun (WGS) entry which is preliminary data.</text>
</comment>
<accession>X0V3J7</accession>
<dbReference type="SUPFAM" id="SSF51735">
    <property type="entry name" value="NAD(P)-binding Rossmann-fold domains"/>
    <property type="match status" value="1"/>
</dbReference>
<name>X0V3J7_9ZZZZ</name>
<evidence type="ECO:0008006" key="4">
    <source>
        <dbReference type="Google" id="ProtNLM"/>
    </source>
</evidence>
<gene>
    <name evidence="3" type="ORF">S01H1_39435</name>
</gene>
<dbReference type="EMBL" id="BARS01024884">
    <property type="protein sequence ID" value="GAG12685.1"/>
    <property type="molecule type" value="Genomic_DNA"/>
</dbReference>